<gene>
    <name evidence="1" type="ORF">NM688_g3418</name>
</gene>
<sequence>MSLLYVCDLCGKQSETFPYEELAHLHVVVIHSAIDNYADHVRQVFSQQQVTTRKTRMTCLPSELHSTVDQPYAFLMQTVLPQTSSRRVIYQKLSEMLALVACRFAAHPEHLEKARESLELLLDSLKFSSELQDFQQLLAKRESYRFCVLKLLRDYGYGEEHVMMALQSDEDEILRLRSSRRTTADEPTIYHTSSLHTRSRRPQALSAMSVI</sequence>
<protein>
    <submittedName>
        <fullName evidence="1">Uncharacterized protein</fullName>
    </submittedName>
</protein>
<evidence type="ECO:0000313" key="2">
    <source>
        <dbReference type="Proteomes" id="UP001148662"/>
    </source>
</evidence>
<organism evidence="1 2">
    <name type="scientific">Phlebia brevispora</name>
    <dbReference type="NCBI Taxonomy" id="194682"/>
    <lineage>
        <taxon>Eukaryota</taxon>
        <taxon>Fungi</taxon>
        <taxon>Dikarya</taxon>
        <taxon>Basidiomycota</taxon>
        <taxon>Agaricomycotina</taxon>
        <taxon>Agaricomycetes</taxon>
        <taxon>Polyporales</taxon>
        <taxon>Meruliaceae</taxon>
        <taxon>Phlebia</taxon>
    </lineage>
</organism>
<name>A0ACC1T5M7_9APHY</name>
<dbReference type="Proteomes" id="UP001148662">
    <property type="component" value="Unassembled WGS sequence"/>
</dbReference>
<evidence type="ECO:0000313" key="1">
    <source>
        <dbReference type="EMBL" id="KAJ3553809.1"/>
    </source>
</evidence>
<dbReference type="EMBL" id="JANHOG010000495">
    <property type="protein sequence ID" value="KAJ3553809.1"/>
    <property type="molecule type" value="Genomic_DNA"/>
</dbReference>
<reference evidence="1" key="1">
    <citation type="submission" date="2022-07" db="EMBL/GenBank/DDBJ databases">
        <title>Genome Sequence of Phlebia brevispora.</title>
        <authorList>
            <person name="Buettner E."/>
        </authorList>
    </citation>
    <scope>NUCLEOTIDE SEQUENCE</scope>
    <source>
        <strain evidence="1">MPL23</strain>
    </source>
</reference>
<comment type="caution">
    <text evidence="1">The sequence shown here is derived from an EMBL/GenBank/DDBJ whole genome shotgun (WGS) entry which is preliminary data.</text>
</comment>
<keyword evidence="2" id="KW-1185">Reference proteome</keyword>
<proteinExistence type="predicted"/>
<accession>A0ACC1T5M7</accession>